<evidence type="ECO:0000313" key="2">
    <source>
        <dbReference type="EMBL" id="KAH1097717.1"/>
    </source>
</evidence>
<evidence type="ECO:0000256" key="1">
    <source>
        <dbReference type="SAM" id="Coils"/>
    </source>
</evidence>
<reference evidence="2 3" key="1">
    <citation type="journal article" date="2021" name="Plant Biotechnol. J.">
        <title>Multi-omics assisted identification of the key and species-specific regulatory components of drought-tolerant mechanisms in Gossypium stocksii.</title>
        <authorList>
            <person name="Yu D."/>
            <person name="Ke L."/>
            <person name="Zhang D."/>
            <person name="Wu Y."/>
            <person name="Sun Y."/>
            <person name="Mei J."/>
            <person name="Sun J."/>
            <person name="Sun Y."/>
        </authorList>
    </citation>
    <scope>NUCLEOTIDE SEQUENCE [LARGE SCALE GENOMIC DNA]</scope>
    <source>
        <strain evidence="3">cv. E1</strain>
        <tissue evidence="2">Leaf</tissue>
    </source>
</reference>
<keyword evidence="1" id="KW-0175">Coiled coil</keyword>
<name>A0A9D4AA34_9ROSI</name>
<dbReference type="OrthoDB" id="10514296at2759"/>
<feature type="coiled-coil region" evidence="1">
    <location>
        <begin position="13"/>
        <end position="40"/>
    </location>
</feature>
<dbReference type="Proteomes" id="UP000828251">
    <property type="component" value="Unassembled WGS sequence"/>
</dbReference>
<gene>
    <name evidence="2" type="ORF">J1N35_014638</name>
</gene>
<sequence length="97" mass="11187">MDDAFEVMVMALEKETMALIKALNTRIEELEGELTMYRAIVGKGVLGATLNHEINVSKQEKFKRARSVREVICRNLIREIKLSLTLEEFILKQFMSL</sequence>
<organism evidence="2 3">
    <name type="scientific">Gossypium stocksii</name>
    <dbReference type="NCBI Taxonomy" id="47602"/>
    <lineage>
        <taxon>Eukaryota</taxon>
        <taxon>Viridiplantae</taxon>
        <taxon>Streptophyta</taxon>
        <taxon>Embryophyta</taxon>
        <taxon>Tracheophyta</taxon>
        <taxon>Spermatophyta</taxon>
        <taxon>Magnoliopsida</taxon>
        <taxon>eudicotyledons</taxon>
        <taxon>Gunneridae</taxon>
        <taxon>Pentapetalae</taxon>
        <taxon>rosids</taxon>
        <taxon>malvids</taxon>
        <taxon>Malvales</taxon>
        <taxon>Malvaceae</taxon>
        <taxon>Malvoideae</taxon>
        <taxon>Gossypium</taxon>
    </lineage>
</organism>
<keyword evidence="3" id="KW-1185">Reference proteome</keyword>
<accession>A0A9D4AA34</accession>
<evidence type="ECO:0000313" key="3">
    <source>
        <dbReference type="Proteomes" id="UP000828251"/>
    </source>
</evidence>
<proteinExistence type="predicted"/>
<dbReference type="AlphaFoldDB" id="A0A9D4AA34"/>
<protein>
    <submittedName>
        <fullName evidence="2">Uncharacterized protein</fullName>
    </submittedName>
</protein>
<dbReference type="EMBL" id="JAIQCV010000005">
    <property type="protein sequence ID" value="KAH1097717.1"/>
    <property type="molecule type" value="Genomic_DNA"/>
</dbReference>
<comment type="caution">
    <text evidence="2">The sequence shown here is derived from an EMBL/GenBank/DDBJ whole genome shotgun (WGS) entry which is preliminary data.</text>
</comment>